<feature type="signal peptide" evidence="8">
    <location>
        <begin position="1"/>
        <end position="17"/>
    </location>
</feature>
<comment type="similarity">
    <text evidence="2 8">Belongs to the PGAP3 family.</text>
</comment>
<evidence type="ECO:0000256" key="2">
    <source>
        <dbReference type="ARBA" id="ARBA00006387"/>
    </source>
</evidence>
<dbReference type="GO" id="GO:0006506">
    <property type="term" value="P:GPI anchor biosynthetic process"/>
    <property type="evidence" value="ECO:0007669"/>
    <property type="project" value="UniProtKB-KW"/>
</dbReference>
<dbReference type="Pfam" id="PF04080">
    <property type="entry name" value="Per1"/>
    <property type="match status" value="1"/>
</dbReference>
<keyword evidence="7 8" id="KW-0472">Membrane</keyword>
<keyword evidence="6 8" id="KW-1133">Transmembrane helix</keyword>
<dbReference type="AlphaFoldDB" id="A0AAV1JTD7"/>
<feature type="transmembrane region" description="Helical" evidence="8">
    <location>
        <begin position="255"/>
        <end position="277"/>
    </location>
</feature>
<protein>
    <recommendedName>
        <fullName evidence="8">Post-GPI attachment to proteins factor 3</fullName>
    </recommendedName>
</protein>
<dbReference type="GO" id="GO:0000139">
    <property type="term" value="C:Golgi membrane"/>
    <property type="evidence" value="ECO:0007669"/>
    <property type="project" value="UniProtKB-SubCell"/>
</dbReference>
<feature type="transmembrane region" description="Helical" evidence="8">
    <location>
        <begin position="104"/>
        <end position="121"/>
    </location>
</feature>
<evidence type="ECO:0000256" key="4">
    <source>
        <dbReference type="ARBA" id="ARBA00022692"/>
    </source>
</evidence>
<evidence type="ECO:0000313" key="9">
    <source>
        <dbReference type="EMBL" id="CAK1552688.1"/>
    </source>
</evidence>
<keyword evidence="10" id="KW-1185">Reference proteome</keyword>
<keyword evidence="5 8" id="KW-0732">Signal</keyword>
<organism evidence="9 10">
    <name type="scientific">Leptosia nina</name>
    <dbReference type="NCBI Taxonomy" id="320188"/>
    <lineage>
        <taxon>Eukaryota</taxon>
        <taxon>Metazoa</taxon>
        <taxon>Ecdysozoa</taxon>
        <taxon>Arthropoda</taxon>
        <taxon>Hexapoda</taxon>
        <taxon>Insecta</taxon>
        <taxon>Pterygota</taxon>
        <taxon>Neoptera</taxon>
        <taxon>Endopterygota</taxon>
        <taxon>Lepidoptera</taxon>
        <taxon>Glossata</taxon>
        <taxon>Ditrysia</taxon>
        <taxon>Papilionoidea</taxon>
        <taxon>Pieridae</taxon>
        <taxon>Pierinae</taxon>
        <taxon>Leptosia</taxon>
    </lineage>
</organism>
<dbReference type="PANTHER" id="PTHR13148:SF0">
    <property type="entry name" value="POST-GPI ATTACHMENT TO PROTEINS FACTOR 3"/>
    <property type="match status" value="1"/>
</dbReference>
<feature type="transmembrane region" description="Helical" evidence="8">
    <location>
        <begin position="133"/>
        <end position="154"/>
    </location>
</feature>
<feature type="chain" id="PRO_5043105378" description="Post-GPI attachment to proteins factor 3" evidence="8">
    <location>
        <begin position="18"/>
        <end position="321"/>
    </location>
</feature>
<reference evidence="9 10" key="1">
    <citation type="submission" date="2023-11" db="EMBL/GenBank/DDBJ databases">
        <authorList>
            <person name="Okamura Y."/>
        </authorList>
    </citation>
    <scope>NUCLEOTIDE SEQUENCE [LARGE SCALE GENOMIC DNA]</scope>
</reference>
<dbReference type="PANTHER" id="PTHR13148">
    <property type="entry name" value="PER1-RELATED"/>
    <property type="match status" value="1"/>
</dbReference>
<comment type="subcellular location">
    <subcellularLocation>
        <location evidence="1">Endomembrane system</location>
        <topology evidence="1">Multi-pass membrane protein</topology>
    </subcellularLocation>
    <subcellularLocation>
        <location evidence="8">Golgi apparatus membrane</location>
        <topology evidence="8">Multi-pass membrane protein</topology>
    </subcellularLocation>
</comment>
<dbReference type="GO" id="GO:0016788">
    <property type="term" value="F:hydrolase activity, acting on ester bonds"/>
    <property type="evidence" value="ECO:0007669"/>
    <property type="project" value="TreeGrafter"/>
</dbReference>
<proteinExistence type="inferred from homology"/>
<feature type="transmembrane region" description="Helical" evidence="8">
    <location>
        <begin position="283"/>
        <end position="301"/>
    </location>
</feature>
<keyword evidence="8" id="KW-0333">Golgi apparatus</keyword>
<evidence type="ECO:0000256" key="5">
    <source>
        <dbReference type="ARBA" id="ARBA00022729"/>
    </source>
</evidence>
<comment type="caution">
    <text evidence="9">The sequence shown here is derived from an EMBL/GenBank/DDBJ whole genome shotgun (WGS) entry which is preliminary data.</text>
</comment>
<feature type="transmembrane region" description="Helical" evidence="8">
    <location>
        <begin position="194"/>
        <end position="213"/>
    </location>
</feature>
<evidence type="ECO:0000256" key="8">
    <source>
        <dbReference type="RuleBase" id="RU365066"/>
    </source>
</evidence>
<gene>
    <name evidence="9" type="ORF">LNINA_LOCUS11719</name>
</gene>
<evidence type="ECO:0000313" key="10">
    <source>
        <dbReference type="Proteomes" id="UP001497472"/>
    </source>
</evidence>
<feature type="transmembrane region" description="Helical" evidence="8">
    <location>
        <begin position="225"/>
        <end position="243"/>
    </location>
</feature>
<comment type="function">
    <text evidence="8">Involved in the lipid remodeling steps of GPI-anchor maturation.</text>
</comment>
<evidence type="ECO:0000256" key="1">
    <source>
        <dbReference type="ARBA" id="ARBA00004127"/>
    </source>
</evidence>
<name>A0AAV1JTD7_9NEOP</name>
<accession>A0AAV1JTD7</accession>
<evidence type="ECO:0000256" key="6">
    <source>
        <dbReference type="ARBA" id="ARBA00022989"/>
    </source>
</evidence>
<dbReference type="GO" id="GO:0005789">
    <property type="term" value="C:endoplasmic reticulum membrane"/>
    <property type="evidence" value="ECO:0007669"/>
    <property type="project" value="TreeGrafter"/>
</dbReference>
<dbReference type="EMBL" id="CAVLEF010000156">
    <property type="protein sequence ID" value="CAK1552688.1"/>
    <property type="molecule type" value="Genomic_DNA"/>
</dbReference>
<feature type="transmembrane region" description="Helical" evidence="8">
    <location>
        <begin position="166"/>
        <end position="187"/>
    </location>
</feature>
<keyword evidence="3 8" id="KW-0337">GPI-anchor biosynthesis</keyword>
<evidence type="ECO:0000256" key="3">
    <source>
        <dbReference type="ARBA" id="ARBA00022502"/>
    </source>
</evidence>
<dbReference type="InterPro" id="IPR007217">
    <property type="entry name" value="Per1-like"/>
</dbReference>
<sequence>MMLKLICLFTLITSARSSDGDRSPFYNKCVNSCKKSNCTAESEFKPHVANKLDVWSKLLLWSCEDDCRYNCMWKTVQGFEERGFSIPKFHGKWPFTKLMGIQEPASTFASILNLAVHAYMYNEMKQHFNDRSIPVVFWRTFAIVCMNAWLWSTIFHSRDNYFTEFMDYACALSMVTSLFVASVIRVFHQRRKMSALVLLATLVYYIEHVRYLYTGRIDYDYNMHVNIFFGVAGSIIWILWGVVQYVSGQRYTWRLLAFTLASGAALSLELLDFPPYYGWDAHALWHLTTVPLPLLFYRFVIDDLNYFKTSLPIEKRSLKIT</sequence>
<keyword evidence="4 8" id="KW-0812">Transmembrane</keyword>
<evidence type="ECO:0000256" key="7">
    <source>
        <dbReference type="ARBA" id="ARBA00023136"/>
    </source>
</evidence>
<dbReference type="Proteomes" id="UP001497472">
    <property type="component" value="Unassembled WGS sequence"/>
</dbReference>